<accession>A0A8S2DXG0</accession>
<dbReference type="EMBL" id="CAJNOK010006568">
    <property type="protein sequence ID" value="CAF1007707.1"/>
    <property type="molecule type" value="Genomic_DNA"/>
</dbReference>
<evidence type="ECO:0000313" key="3">
    <source>
        <dbReference type="Proteomes" id="UP000677228"/>
    </source>
</evidence>
<reference evidence="1" key="1">
    <citation type="submission" date="2021-02" db="EMBL/GenBank/DDBJ databases">
        <authorList>
            <person name="Nowell W R."/>
        </authorList>
    </citation>
    <scope>NUCLEOTIDE SEQUENCE</scope>
</reference>
<dbReference type="Proteomes" id="UP000682733">
    <property type="component" value="Unassembled WGS sequence"/>
</dbReference>
<organism evidence="1 3">
    <name type="scientific">Didymodactylos carnosus</name>
    <dbReference type="NCBI Taxonomy" id="1234261"/>
    <lineage>
        <taxon>Eukaryota</taxon>
        <taxon>Metazoa</taxon>
        <taxon>Spiralia</taxon>
        <taxon>Gnathifera</taxon>
        <taxon>Rotifera</taxon>
        <taxon>Eurotatoria</taxon>
        <taxon>Bdelloidea</taxon>
        <taxon>Philodinida</taxon>
        <taxon>Philodinidae</taxon>
        <taxon>Didymodactylos</taxon>
    </lineage>
</organism>
<evidence type="ECO:0000313" key="1">
    <source>
        <dbReference type="EMBL" id="CAF1007707.1"/>
    </source>
</evidence>
<feature type="non-terminal residue" evidence="1">
    <location>
        <position position="1"/>
    </location>
</feature>
<dbReference type="Proteomes" id="UP000677228">
    <property type="component" value="Unassembled WGS sequence"/>
</dbReference>
<dbReference type="AlphaFoldDB" id="A0A8S2DXG0"/>
<protein>
    <submittedName>
        <fullName evidence="1">Uncharacterized protein</fullName>
    </submittedName>
</protein>
<dbReference type="EMBL" id="CAJOBA010006576">
    <property type="protein sequence ID" value="CAF3776729.1"/>
    <property type="molecule type" value="Genomic_DNA"/>
</dbReference>
<sequence>SDNDDEVIFIEERFGEKSGWNGEVCGNDDEVIFIEERFGEESG</sequence>
<comment type="caution">
    <text evidence="1">The sequence shown here is derived from an EMBL/GenBank/DDBJ whole genome shotgun (WGS) entry which is preliminary data.</text>
</comment>
<name>A0A8S2DXG0_9BILA</name>
<gene>
    <name evidence="1" type="ORF">OVA965_LOCUS14882</name>
    <name evidence="2" type="ORF">TMI583_LOCUS14886</name>
</gene>
<proteinExistence type="predicted"/>
<evidence type="ECO:0000313" key="2">
    <source>
        <dbReference type="EMBL" id="CAF3776729.1"/>
    </source>
</evidence>